<dbReference type="Proteomes" id="UP001059934">
    <property type="component" value="Chromosome"/>
</dbReference>
<keyword evidence="1" id="KW-0472">Membrane</keyword>
<evidence type="ECO:0000313" key="2">
    <source>
        <dbReference type="EMBL" id="UVW36385.1"/>
    </source>
</evidence>
<reference evidence="2" key="1">
    <citation type="submission" date="2022-08" db="EMBL/GenBank/DDBJ databases">
        <title>Catabolic pathway analysis in culturable SAR92 clade bacteria reveals their overlooked roles in DMSP degradation in coastal seas.</title>
        <authorList>
            <person name="He X."/>
            <person name="Zhang X."/>
            <person name="Zhang Y."/>
        </authorList>
    </citation>
    <scope>NUCLEOTIDE SEQUENCE</scope>
    <source>
        <strain evidence="2">H455</strain>
    </source>
</reference>
<sequence length="46" mass="4817">MMYRASRRRPLGGLSNVLLAYGALTGVLMTVALLGGRGARLLAQGN</sequence>
<evidence type="ECO:0000313" key="3">
    <source>
        <dbReference type="Proteomes" id="UP001059934"/>
    </source>
</evidence>
<keyword evidence="1" id="KW-0812">Transmembrane</keyword>
<dbReference type="EMBL" id="CP103416">
    <property type="protein sequence ID" value="UVW36385.1"/>
    <property type="molecule type" value="Genomic_DNA"/>
</dbReference>
<protein>
    <submittedName>
        <fullName evidence="2">Uncharacterized protein</fullName>
    </submittedName>
</protein>
<name>A0ABY5TRC3_9GAMM</name>
<proteinExistence type="predicted"/>
<keyword evidence="3" id="KW-1185">Reference proteome</keyword>
<organism evidence="2 3">
    <name type="scientific">SAR92 clade bacterium H455</name>
    <dbReference type="NCBI Taxonomy" id="2974818"/>
    <lineage>
        <taxon>Bacteria</taxon>
        <taxon>Pseudomonadati</taxon>
        <taxon>Pseudomonadota</taxon>
        <taxon>Gammaproteobacteria</taxon>
        <taxon>Cellvibrionales</taxon>
        <taxon>Porticoccaceae</taxon>
        <taxon>SAR92 clade</taxon>
    </lineage>
</organism>
<evidence type="ECO:0000256" key="1">
    <source>
        <dbReference type="SAM" id="Phobius"/>
    </source>
</evidence>
<gene>
    <name evidence="2" type="ORF">NYF23_04265</name>
</gene>
<keyword evidence="1" id="KW-1133">Transmembrane helix</keyword>
<accession>A0ABY5TRC3</accession>
<feature type="transmembrane region" description="Helical" evidence="1">
    <location>
        <begin position="12"/>
        <end position="34"/>
    </location>
</feature>